<accession>A0A412X762</accession>
<evidence type="ECO:0000256" key="2">
    <source>
        <dbReference type="ARBA" id="ARBA00004370"/>
    </source>
</evidence>
<evidence type="ECO:0000256" key="9">
    <source>
        <dbReference type="ARBA" id="ARBA00022840"/>
    </source>
</evidence>
<reference evidence="17 18" key="1">
    <citation type="submission" date="2018-08" db="EMBL/GenBank/DDBJ databases">
        <title>A genome reference for cultivated species of the human gut microbiota.</title>
        <authorList>
            <person name="Zou Y."/>
            <person name="Xue W."/>
            <person name="Luo G."/>
        </authorList>
    </citation>
    <scope>NUCLEOTIDE SEQUENCE [LARGE SCALE GENOMIC DNA]</scope>
    <source>
        <strain evidence="17 18">AF14-49</strain>
    </source>
</reference>
<dbReference type="SMART" id="SM00387">
    <property type="entry name" value="HATPase_c"/>
    <property type="match status" value="1"/>
</dbReference>
<dbReference type="Pfam" id="PF08448">
    <property type="entry name" value="PAS_4"/>
    <property type="match status" value="1"/>
</dbReference>
<dbReference type="InterPro" id="IPR035965">
    <property type="entry name" value="PAS-like_dom_sf"/>
</dbReference>
<dbReference type="PRINTS" id="PR00344">
    <property type="entry name" value="BCTRLSENSOR"/>
</dbReference>
<evidence type="ECO:0000313" key="18">
    <source>
        <dbReference type="Proteomes" id="UP000283589"/>
    </source>
</evidence>
<name>A0A412X762_9BACT</name>
<evidence type="ECO:0000256" key="3">
    <source>
        <dbReference type="ARBA" id="ARBA00012438"/>
    </source>
</evidence>
<dbReference type="SMART" id="SM00388">
    <property type="entry name" value="HisKA"/>
    <property type="match status" value="1"/>
</dbReference>
<evidence type="ECO:0000256" key="7">
    <source>
        <dbReference type="ARBA" id="ARBA00022741"/>
    </source>
</evidence>
<dbReference type="SUPFAM" id="SSF47384">
    <property type="entry name" value="Homodimeric domain of signal transducing histidine kinase"/>
    <property type="match status" value="1"/>
</dbReference>
<dbReference type="Gene3D" id="1.10.287.130">
    <property type="match status" value="1"/>
</dbReference>
<dbReference type="Gene3D" id="3.30.450.20">
    <property type="entry name" value="PAS domain"/>
    <property type="match status" value="1"/>
</dbReference>
<evidence type="ECO:0000259" key="13">
    <source>
        <dbReference type="PROSITE" id="PS50109"/>
    </source>
</evidence>
<gene>
    <name evidence="17" type="ORF">DWW18_00585</name>
</gene>
<keyword evidence="11" id="KW-0472">Membrane</keyword>
<keyword evidence="10" id="KW-1133">Transmembrane helix</keyword>
<feature type="modified residue" description="4-aspartylphosphate" evidence="12">
    <location>
        <position position="581"/>
    </location>
</feature>
<keyword evidence="8" id="KW-0418">Kinase</keyword>
<dbReference type="InterPro" id="IPR011006">
    <property type="entry name" value="CheY-like_superfamily"/>
</dbReference>
<dbReference type="GO" id="GO:0005524">
    <property type="term" value="F:ATP binding"/>
    <property type="evidence" value="ECO:0007669"/>
    <property type="project" value="UniProtKB-KW"/>
</dbReference>
<dbReference type="PROSITE" id="PS50110">
    <property type="entry name" value="RESPONSE_REGULATORY"/>
    <property type="match status" value="1"/>
</dbReference>
<dbReference type="GO" id="GO:0009927">
    <property type="term" value="F:histidine phosphotransfer kinase activity"/>
    <property type="evidence" value="ECO:0007669"/>
    <property type="project" value="TreeGrafter"/>
</dbReference>
<dbReference type="NCBIfam" id="TIGR00229">
    <property type="entry name" value="sensory_box"/>
    <property type="match status" value="1"/>
</dbReference>
<evidence type="ECO:0000256" key="6">
    <source>
        <dbReference type="ARBA" id="ARBA00022692"/>
    </source>
</evidence>
<keyword evidence="7" id="KW-0547">Nucleotide-binding</keyword>
<feature type="domain" description="Histidine kinase" evidence="13">
    <location>
        <begin position="299"/>
        <end position="509"/>
    </location>
</feature>
<dbReference type="GO" id="GO:0005886">
    <property type="term" value="C:plasma membrane"/>
    <property type="evidence" value="ECO:0007669"/>
    <property type="project" value="TreeGrafter"/>
</dbReference>
<keyword evidence="5" id="KW-0808">Transferase</keyword>
<dbReference type="InterPro" id="IPR036890">
    <property type="entry name" value="HATPase_C_sf"/>
</dbReference>
<protein>
    <recommendedName>
        <fullName evidence="3">histidine kinase</fullName>
        <ecNumber evidence="3">2.7.13.3</ecNumber>
    </recommendedName>
</protein>
<keyword evidence="4 12" id="KW-0597">Phosphoprotein</keyword>
<dbReference type="RefSeq" id="WP_118258314.1">
    <property type="nucleotide sequence ID" value="NZ_CALBWO010000038.1"/>
</dbReference>
<evidence type="ECO:0000256" key="4">
    <source>
        <dbReference type="ARBA" id="ARBA00022553"/>
    </source>
</evidence>
<dbReference type="InterPro" id="IPR003661">
    <property type="entry name" value="HisK_dim/P_dom"/>
</dbReference>
<dbReference type="SUPFAM" id="SSF55874">
    <property type="entry name" value="ATPase domain of HSP90 chaperone/DNA topoisomerase II/histidine kinase"/>
    <property type="match status" value="1"/>
</dbReference>
<dbReference type="InterPro" id="IPR000014">
    <property type="entry name" value="PAS"/>
</dbReference>
<dbReference type="GO" id="GO:0000155">
    <property type="term" value="F:phosphorelay sensor kinase activity"/>
    <property type="evidence" value="ECO:0007669"/>
    <property type="project" value="InterPro"/>
</dbReference>
<evidence type="ECO:0000259" key="14">
    <source>
        <dbReference type="PROSITE" id="PS50110"/>
    </source>
</evidence>
<evidence type="ECO:0000256" key="5">
    <source>
        <dbReference type="ARBA" id="ARBA00022679"/>
    </source>
</evidence>
<keyword evidence="6" id="KW-0812">Transmembrane</keyword>
<evidence type="ECO:0000259" key="16">
    <source>
        <dbReference type="PROSITE" id="PS50113"/>
    </source>
</evidence>
<keyword evidence="9" id="KW-0067">ATP-binding</keyword>
<dbReference type="Proteomes" id="UP000283589">
    <property type="component" value="Unassembled WGS sequence"/>
</dbReference>
<feature type="domain" description="PAS" evidence="15">
    <location>
        <begin position="153"/>
        <end position="226"/>
    </location>
</feature>
<feature type="domain" description="Response regulatory" evidence="14">
    <location>
        <begin position="533"/>
        <end position="646"/>
    </location>
</feature>
<dbReference type="STRING" id="1121130.GCA_000519105_02300"/>
<dbReference type="SUPFAM" id="SSF55785">
    <property type="entry name" value="PYP-like sensor domain (PAS domain)"/>
    <property type="match status" value="1"/>
</dbReference>
<comment type="catalytic activity">
    <reaction evidence="1">
        <text>ATP + protein L-histidine = ADP + protein N-phospho-L-histidine.</text>
        <dbReference type="EC" id="2.7.13.3"/>
    </reaction>
</comment>
<dbReference type="Pfam" id="PF00512">
    <property type="entry name" value="HisKA"/>
    <property type="match status" value="1"/>
</dbReference>
<sequence length="647" mass="73761">MLFMGDLENGVLGKENVAGDNGNESFKDEIDVIRYALDHVDQEIFVFRPSGELVYTNQPGKDRFHLPENLAGIYAWTLDPTLTLESWNKRIQPVRECGENFESMLYLNRPGGGCDVLKMFAHSTIRVSGEELIWVFGRDVSLHVKNENRIKELNSIMNTVLDNIPVYLFVKDAGPEFRYVYWNKAFETYSHILRENALGKTDFEVFPNQKDAERFRRDDKELLRTGKDIEFLETYETKKGEIRTVKTLKTLVRNDSGEPCFLVGVSWDITDLKSTEQELVKARLKAEQSDKLKSAFLANMSHEIRTPLNAIIGFTRLVAETEDASEKDYYLNIVENNSELLTQLINDILDLSRIEAGSLEFVYKPVSIRELCLKIQEVHRVRMKEDVQLEFEDGGLNTHVLTDGNRLFQVISNLITNASKFTAKGFIRFGYQQVGDFIEFYVADSGCGIPKDKVPTIFDRFTKLNTFAQGSGLGLAICKMLVEKMGGNIFVQSEEGRGSIFKFTIPYQRITIETDMNDMENNEIKENVSVGRTILVAEDVESNFLLLKAIIGKTYTLLHAWNGKEAVEIYEQSHPDLILMDIKMPEMDRLEATRIIRKVSQEIPIIALTAFAFDDDRVKALEAGCNDYLTKPLSAPLLKETIAKYLV</sequence>
<dbReference type="SUPFAM" id="SSF52172">
    <property type="entry name" value="CheY-like"/>
    <property type="match status" value="1"/>
</dbReference>
<dbReference type="InterPro" id="IPR036097">
    <property type="entry name" value="HisK_dim/P_sf"/>
</dbReference>
<dbReference type="InterPro" id="IPR013656">
    <property type="entry name" value="PAS_4"/>
</dbReference>
<dbReference type="InterPro" id="IPR001789">
    <property type="entry name" value="Sig_transdc_resp-reg_receiver"/>
</dbReference>
<feature type="domain" description="PAC" evidence="16">
    <location>
        <begin position="227"/>
        <end position="281"/>
    </location>
</feature>
<dbReference type="SMART" id="SM00448">
    <property type="entry name" value="REC"/>
    <property type="match status" value="1"/>
</dbReference>
<dbReference type="InterPro" id="IPR003594">
    <property type="entry name" value="HATPase_dom"/>
</dbReference>
<dbReference type="InterPro" id="IPR004358">
    <property type="entry name" value="Sig_transdc_His_kin-like_C"/>
</dbReference>
<dbReference type="FunFam" id="1.10.287.130:FF:000004">
    <property type="entry name" value="Ethylene receptor 1"/>
    <property type="match status" value="1"/>
</dbReference>
<evidence type="ECO:0000256" key="11">
    <source>
        <dbReference type="ARBA" id="ARBA00023136"/>
    </source>
</evidence>
<dbReference type="EC" id="2.7.13.3" evidence="3"/>
<evidence type="ECO:0000256" key="1">
    <source>
        <dbReference type="ARBA" id="ARBA00000085"/>
    </source>
</evidence>
<organism evidence="17 18">
    <name type="scientific">Butyricimonas virosa</name>
    <dbReference type="NCBI Taxonomy" id="544645"/>
    <lineage>
        <taxon>Bacteria</taxon>
        <taxon>Pseudomonadati</taxon>
        <taxon>Bacteroidota</taxon>
        <taxon>Bacteroidia</taxon>
        <taxon>Bacteroidales</taxon>
        <taxon>Odoribacteraceae</taxon>
        <taxon>Butyricimonas</taxon>
    </lineage>
</organism>
<dbReference type="PROSITE" id="PS50112">
    <property type="entry name" value="PAS"/>
    <property type="match status" value="1"/>
</dbReference>
<dbReference type="Gene3D" id="3.30.565.10">
    <property type="entry name" value="Histidine kinase-like ATPase, C-terminal domain"/>
    <property type="match status" value="1"/>
</dbReference>
<evidence type="ECO:0000256" key="10">
    <source>
        <dbReference type="ARBA" id="ARBA00022989"/>
    </source>
</evidence>
<dbReference type="CDD" id="cd00130">
    <property type="entry name" value="PAS"/>
    <property type="match status" value="1"/>
</dbReference>
<dbReference type="PANTHER" id="PTHR43047">
    <property type="entry name" value="TWO-COMPONENT HISTIDINE PROTEIN KINASE"/>
    <property type="match status" value="1"/>
</dbReference>
<dbReference type="InterPro" id="IPR005467">
    <property type="entry name" value="His_kinase_dom"/>
</dbReference>
<comment type="caution">
    <text evidence="17">The sequence shown here is derived from an EMBL/GenBank/DDBJ whole genome shotgun (WGS) entry which is preliminary data.</text>
</comment>
<evidence type="ECO:0000256" key="8">
    <source>
        <dbReference type="ARBA" id="ARBA00022777"/>
    </source>
</evidence>
<dbReference type="PANTHER" id="PTHR43047:SF72">
    <property type="entry name" value="OSMOSENSING HISTIDINE PROTEIN KINASE SLN1"/>
    <property type="match status" value="1"/>
</dbReference>
<dbReference type="PROSITE" id="PS50109">
    <property type="entry name" value="HIS_KIN"/>
    <property type="match status" value="1"/>
</dbReference>
<dbReference type="AlphaFoldDB" id="A0A412X762"/>
<dbReference type="CDD" id="cd00082">
    <property type="entry name" value="HisKA"/>
    <property type="match status" value="1"/>
</dbReference>
<dbReference type="EMBL" id="QRZA01000001">
    <property type="protein sequence ID" value="RGV36728.1"/>
    <property type="molecule type" value="Genomic_DNA"/>
</dbReference>
<dbReference type="Pfam" id="PF02518">
    <property type="entry name" value="HATPase_c"/>
    <property type="match status" value="1"/>
</dbReference>
<dbReference type="InterPro" id="IPR000700">
    <property type="entry name" value="PAS-assoc_C"/>
</dbReference>
<dbReference type="CDD" id="cd17546">
    <property type="entry name" value="REC_hyHK_CKI1_RcsC-like"/>
    <property type="match status" value="1"/>
</dbReference>
<dbReference type="Gene3D" id="3.40.50.2300">
    <property type="match status" value="1"/>
</dbReference>
<dbReference type="Pfam" id="PF00072">
    <property type="entry name" value="Response_reg"/>
    <property type="match status" value="1"/>
</dbReference>
<evidence type="ECO:0000256" key="12">
    <source>
        <dbReference type="PROSITE-ProRule" id="PRU00169"/>
    </source>
</evidence>
<dbReference type="PROSITE" id="PS50113">
    <property type="entry name" value="PAC"/>
    <property type="match status" value="1"/>
</dbReference>
<proteinExistence type="predicted"/>
<evidence type="ECO:0000259" key="15">
    <source>
        <dbReference type="PROSITE" id="PS50112"/>
    </source>
</evidence>
<comment type="subcellular location">
    <subcellularLocation>
        <location evidence="2">Membrane</location>
    </subcellularLocation>
</comment>
<evidence type="ECO:0000313" key="17">
    <source>
        <dbReference type="EMBL" id="RGV36728.1"/>
    </source>
</evidence>